<dbReference type="Proteomes" id="UP000011135">
    <property type="component" value="Unassembled WGS sequence"/>
</dbReference>
<dbReference type="OrthoDB" id="981917at2"/>
<sequence length="112" mass="12857">MHTEETTHVQVQPADKAKIRKIWVTAGILAVVTALEFLVAFTIPLEMATLRIAIFVGMTIVKAFYIVGEFMHLKYETKVLIWSILVPMIFVVWMLVAFVYEGMSIFDDKYLN</sequence>
<evidence type="ECO:0000256" key="2">
    <source>
        <dbReference type="ARBA" id="ARBA00022475"/>
    </source>
</evidence>
<gene>
    <name evidence="7" type="ORF">C900_03275</name>
</gene>
<evidence type="ECO:0000256" key="5">
    <source>
        <dbReference type="ARBA" id="ARBA00023136"/>
    </source>
</evidence>
<dbReference type="STRING" id="1237149.C900_03275"/>
<keyword evidence="8" id="KW-1185">Reference proteome</keyword>
<accession>L8JPT7</accession>
<keyword evidence="2" id="KW-1003">Cell membrane</keyword>
<evidence type="ECO:0000256" key="4">
    <source>
        <dbReference type="ARBA" id="ARBA00022989"/>
    </source>
</evidence>
<evidence type="ECO:0000256" key="3">
    <source>
        <dbReference type="ARBA" id="ARBA00022692"/>
    </source>
</evidence>
<dbReference type="AlphaFoldDB" id="L8JPT7"/>
<proteinExistence type="predicted"/>
<dbReference type="Pfam" id="PF03626">
    <property type="entry name" value="COX4_pro"/>
    <property type="match status" value="1"/>
</dbReference>
<feature type="transmembrane region" description="Helical" evidence="6">
    <location>
        <begin position="49"/>
        <end position="67"/>
    </location>
</feature>
<evidence type="ECO:0000256" key="1">
    <source>
        <dbReference type="ARBA" id="ARBA00004651"/>
    </source>
</evidence>
<dbReference type="InterPro" id="IPR005171">
    <property type="entry name" value="Cyt_c_oxidase_su4_prok"/>
</dbReference>
<evidence type="ECO:0000256" key="6">
    <source>
        <dbReference type="SAM" id="Phobius"/>
    </source>
</evidence>
<dbReference type="EMBL" id="AMZN01000048">
    <property type="protein sequence ID" value="ELR70840.1"/>
    <property type="molecule type" value="Genomic_DNA"/>
</dbReference>
<reference evidence="7 8" key="1">
    <citation type="submission" date="2012-12" db="EMBL/GenBank/DDBJ databases">
        <title>Genome assembly of Fulvivirga imtechensis AK7.</title>
        <authorList>
            <person name="Nupur N."/>
            <person name="Khatri I."/>
            <person name="Kumar R."/>
            <person name="Subramanian S."/>
            <person name="Pinnaka A."/>
        </authorList>
    </citation>
    <scope>NUCLEOTIDE SEQUENCE [LARGE SCALE GENOMIC DNA]</scope>
    <source>
        <strain evidence="7 8">AK7</strain>
    </source>
</reference>
<name>L8JPT7_9BACT</name>
<protein>
    <submittedName>
        <fullName evidence="7">Uncharacterized protein</fullName>
    </submittedName>
</protein>
<keyword evidence="5 6" id="KW-0472">Membrane</keyword>
<organism evidence="7 8">
    <name type="scientific">Fulvivirga imtechensis AK7</name>
    <dbReference type="NCBI Taxonomy" id="1237149"/>
    <lineage>
        <taxon>Bacteria</taxon>
        <taxon>Pseudomonadati</taxon>
        <taxon>Bacteroidota</taxon>
        <taxon>Cytophagia</taxon>
        <taxon>Cytophagales</taxon>
        <taxon>Fulvivirgaceae</taxon>
        <taxon>Fulvivirga</taxon>
    </lineage>
</organism>
<comment type="caution">
    <text evidence="7">The sequence shown here is derived from an EMBL/GenBank/DDBJ whole genome shotgun (WGS) entry which is preliminary data.</text>
</comment>
<dbReference type="PATRIC" id="fig|1237149.3.peg.3036"/>
<keyword evidence="3 6" id="KW-0812">Transmembrane</keyword>
<keyword evidence="4 6" id="KW-1133">Transmembrane helix</keyword>
<dbReference type="GO" id="GO:0005886">
    <property type="term" value="C:plasma membrane"/>
    <property type="evidence" value="ECO:0007669"/>
    <property type="project" value="UniProtKB-SubCell"/>
</dbReference>
<dbReference type="RefSeq" id="WP_009580639.1">
    <property type="nucleotide sequence ID" value="NZ_AMZN01000048.1"/>
</dbReference>
<evidence type="ECO:0000313" key="7">
    <source>
        <dbReference type="EMBL" id="ELR70840.1"/>
    </source>
</evidence>
<dbReference type="eggNOG" id="COG5605">
    <property type="taxonomic scope" value="Bacteria"/>
</dbReference>
<feature type="transmembrane region" description="Helical" evidence="6">
    <location>
        <begin position="22"/>
        <end position="43"/>
    </location>
</feature>
<feature type="transmembrane region" description="Helical" evidence="6">
    <location>
        <begin position="79"/>
        <end position="100"/>
    </location>
</feature>
<evidence type="ECO:0000313" key="8">
    <source>
        <dbReference type="Proteomes" id="UP000011135"/>
    </source>
</evidence>
<comment type="subcellular location">
    <subcellularLocation>
        <location evidence="1">Cell membrane</location>
        <topology evidence="1">Multi-pass membrane protein</topology>
    </subcellularLocation>
</comment>